<gene>
    <name evidence="13" type="ORF">DCAF_LOCUS22132</name>
</gene>
<dbReference type="Proteomes" id="UP001314170">
    <property type="component" value="Unassembled WGS sequence"/>
</dbReference>
<dbReference type="Gene3D" id="1.10.510.10">
    <property type="entry name" value="Transferase(Phosphotransferase) domain 1"/>
    <property type="match status" value="2"/>
</dbReference>
<evidence type="ECO:0000256" key="6">
    <source>
        <dbReference type="ARBA" id="ARBA00022777"/>
    </source>
</evidence>
<dbReference type="GO" id="GO:0004674">
    <property type="term" value="F:protein serine/threonine kinase activity"/>
    <property type="evidence" value="ECO:0007669"/>
    <property type="project" value="UniProtKB-KW"/>
</dbReference>
<dbReference type="GO" id="GO:0005524">
    <property type="term" value="F:ATP binding"/>
    <property type="evidence" value="ECO:0007669"/>
    <property type="project" value="UniProtKB-KW"/>
</dbReference>
<dbReference type="PROSITE" id="PS51285">
    <property type="entry name" value="AGC_KINASE_CTER"/>
    <property type="match status" value="1"/>
</dbReference>
<dbReference type="PROSITE" id="PS50011">
    <property type="entry name" value="PROTEIN_KINASE_DOM"/>
    <property type="match status" value="1"/>
</dbReference>
<dbReference type="PANTHER" id="PTHR45637">
    <property type="entry name" value="FLIPPASE KINASE 1-RELATED"/>
    <property type="match status" value="1"/>
</dbReference>
<dbReference type="FunFam" id="1.10.510.10:FF:000312">
    <property type="entry name" value="Serine/threonine-protein kinase OXI1"/>
    <property type="match status" value="1"/>
</dbReference>
<evidence type="ECO:0000256" key="1">
    <source>
        <dbReference type="ARBA" id="ARBA00009903"/>
    </source>
</evidence>
<keyword evidence="14" id="KW-1185">Reference proteome</keyword>
<dbReference type="Pfam" id="PF00069">
    <property type="entry name" value="Pkinase"/>
    <property type="match status" value="2"/>
</dbReference>
<feature type="domain" description="Protein kinase" evidence="11">
    <location>
        <begin position="4"/>
        <end position="321"/>
    </location>
</feature>
<evidence type="ECO:0000256" key="3">
    <source>
        <dbReference type="ARBA" id="ARBA00022527"/>
    </source>
</evidence>
<evidence type="ECO:0000313" key="13">
    <source>
        <dbReference type="EMBL" id="CAK7349416.1"/>
    </source>
</evidence>
<dbReference type="SMART" id="SM00220">
    <property type="entry name" value="S_TKc"/>
    <property type="match status" value="1"/>
</dbReference>
<name>A0AAV1SDI0_9ROSI</name>
<dbReference type="Gene3D" id="3.30.200.20">
    <property type="entry name" value="Phosphorylase Kinase, domain 1"/>
    <property type="match status" value="1"/>
</dbReference>
<keyword evidence="6" id="KW-0418">Kinase</keyword>
<comment type="catalytic activity">
    <reaction evidence="8">
        <text>L-threonyl-[protein] + ATP = O-phospho-L-threonyl-[protein] + ADP + H(+)</text>
        <dbReference type="Rhea" id="RHEA:46608"/>
        <dbReference type="Rhea" id="RHEA-COMP:11060"/>
        <dbReference type="Rhea" id="RHEA-COMP:11605"/>
        <dbReference type="ChEBI" id="CHEBI:15378"/>
        <dbReference type="ChEBI" id="CHEBI:30013"/>
        <dbReference type="ChEBI" id="CHEBI:30616"/>
        <dbReference type="ChEBI" id="CHEBI:61977"/>
        <dbReference type="ChEBI" id="CHEBI:456216"/>
        <dbReference type="EC" id="2.7.11.1"/>
    </reaction>
</comment>
<evidence type="ECO:0000256" key="8">
    <source>
        <dbReference type="ARBA" id="ARBA00047899"/>
    </source>
</evidence>
<comment type="catalytic activity">
    <reaction evidence="9">
        <text>L-seryl-[protein] + ATP = O-phospho-L-seryl-[protein] + ADP + H(+)</text>
        <dbReference type="Rhea" id="RHEA:17989"/>
        <dbReference type="Rhea" id="RHEA-COMP:9863"/>
        <dbReference type="Rhea" id="RHEA-COMP:11604"/>
        <dbReference type="ChEBI" id="CHEBI:15378"/>
        <dbReference type="ChEBI" id="CHEBI:29999"/>
        <dbReference type="ChEBI" id="CHEBI:30616"/>
        <dbReference type="ChEBI" id="CHEBI:83421"/>
        <dbReference type="ChEBI" id="CHEBI:456216"/>
        <dbReference type="EC" id="2.7.11.1"/>
    </reaction>
</comment>
<keyword evidence="3" id="KW-0723">Serine/threonine-protein kinase</keyword>
<dbReference type="FunFam" id="1.10.510.10:FF:000294">
    <property type="entry name" value="Serine/threonine-protein kinase OXI1"/>
    <property type="match status" value="1"/>
</dbReference>
<feature type="compositionally biased region" description="Basic and acidic residues" evidence="10">
    <location>
        <begin position="209"/>
        <end position="223"/>
    </location>
</feature>
<dbReference type="InterPro" id="IPR000961">
    <property type="entry name" value="AGC-kinase_C"/>
</dbReference>
<comment type="similarity">
    <text evidence="1">Belongs to the protein kinase superfamily. AGC Ser/Thr protein kinase family.</text>
</comment>
<evidence type="ECO:0000256" key="9">
    <source>
        <dbReference type="ARBA" id="ARBA00048679"/>
    </source>
</evidence>
<evidence type="ECO:0000259" key="12">
    <source>
        <dbReference type="PROSITE" id="PS51285"/>
    </source>
</evidence>
<sequence length="419" mass="47309">MERLKVISPLGRGAKGVVFLVKEEPNGEFSALKVILRDLITKKNEGSDNKKEIEGGEYKRIYFEQKVLSRLNHPLLPKLRGVLATDKIVAYAIDYCPGRDLNCLRKQQTEKMFSVDSIRFYAAELVLALEYLHNFGIAYRDLKPENIMIQENGHIMLVDFDLSTKLPPKSHPNSPGPASALPVRIKRRSPLHRFCSRGVSPDESPAELGHIHSDSDSDSDSTKKSNSFVGTEEYVAPEIIQGHGHDFAVDWWSLGVVLYEMLYGVTPFKGANRKESFYRILTKKPDLVGEATPLRDLIGKLLIKDPKERIAVEEIKGHDFFKGLDWDLLLQISRPPYLPAIQNWSEEEGKKGIKEIDVEMFVQGVFGSCCEVEKKASTVNGSDDEETKNADSHEENINKKVWVNGLNNHPCEAENFLVF</sequence>
<dbReference type="InterPro" id="IPR008271">
    <property type="entry name" value="Ser/Thr_kinase_AS"/>
</dbReference>
<evidence type="ECO:0000256" key="10">
    <source>
        <dbReference type="SAM" id="MobiDB-lite"/>
    </source>
</evidence>
<dbReference type="AlphaFoldDB" id="A0AAV1SDI0"/>
<dbReference type="PROSITE" id="PS00108">
    <property type="entry name" value="PROTEIN_KINASE_ST"/>
    <property type="match status" value="1"/>
</dbReference>
<evidence type="ECO:0000313" key="14">
    <source>
        <dbReference type="Proteomes" id="UP001314170"/>
    </source>
</evidence>
<feature type="region of interest" description="Disordered" evidence="10">
    <location>
        <begin position="196"/>
        <end position="226"/>
    </location>
</feature>
<comment type="caution">
    <text evidence="13">The sequence shown here is derived from an EMBL/GenBank/DDBJ whole genome shotgun (WGS) entry which is preliminary data.</text>
</comment>
<keyword evidence="7" id="KW-0067">ATP-binding</keyword>
<keyword evidence="4" id="KW-0808">Transferase</keyword>
<dbReference type="EC" id="2.7.11.1" evidence="2"/>
<evidence type="ECO:0000256" key="2">
    <source>
        <dbReference type="ARBA" id="ARBA00012513"/>
    </source>
</evidence>
<keyword evidence="5" id="KW-0547">Nucleotide-binding</keyword>
<feature type="domain" description="AGC-kinase C-terminal" evidence="12">
    <location>
        <begin position="322"/>
        <end position="419"/>
    </location>
</feature>
<proteinExistence type="inferred from homology"/>
<evidence type="ECO:0000256" key="4">
    <source>
        <dbReference type="ARBA" id="ARBA00022679"/>
    </source>
</evidence>
<dbReference type="InterPro" id="IPR000719">
    <property type="entry name" value="Prot_kinase_dom"/>
</dbReference>
<dbReference type="InterPro" id="IPR011009">
    <property type="entry name" value="Kinase-like_dom_sf"/>
</dbReference>
<dbReference type="EMBL" id="CAWUPB010001173">
    <property type="protein sequence ID" value="CAK7349416.1"/>
    <property type="molecule type" value="Genomic_DNA"/>
</dbReference>
<dbReference type="SUPFAM" id="SSF56112">
    <property type="entry name" value="Protein kinase-like (PK-like)"/>
    <property type="match status" value="1"/>
</dbReference>
<organism evidence="13 14">
    <name type="scientific">Dovyalis caffra</name>
    <dbReference type="NCBI Taxonomy" id="77055"/>
    <lineage>
        <taxon>Eukaryota</taxon>
        <taxon>Viridiplantae</taxon>
        <taxon>Streptophyta</taxon>
        <taxon>Embryophyta</taxon>
        <taxon>Tracheophyta</taxon>
        <taxon>Spermatophyta</taxon>
        <taxon>Magnoliopsida</taxon>
        <taxon>eudicotyledons</taxon>
        <taxon>Gunneridae</taxon>
        <taxon>Pentapetalae</taxon>
        <taxon>rosids</taxon>
        <taxon>fabids</taxon>
        <taxon>Malpighiales</taxon>
        <taxon>Salicaceae</taxon>
        <taxon>Flacourtieae</taxon>
        <taxon>Dovyalis</taxon>
    </lineage>
</organism>
<evidence type="ECO:0000259" key="11">
    <source>
        <dbReference type="PROSITE" id="PS50011"/>
    </source>
</evidence>
<protein>
    <recommendedName>
        <fullName evidence="2">non-specific serine/threonine protein kinase</fullName>
        <ecNumber evidence="2">2.7.11.1</ecNumber>
    </recommendedName>
</protein>
<evidence type="ECO:0000256" key="5">
    <source>
        <dbReference type="ARBA" id="ARBA00022741"/>
    </source>
</evidence>
<evidence type="ECO:0000256" key="7">
    <source>
        <dbReference type="ARBA" id="ARBA00022840"/>
    </source>
</evidence>
<accession>A0AAV1SDI0</accession>
<reference evidence="13 14" key="1">
    <citation type="submission" date="2024-01" db="EMBL/GenBank/DDBJ databases">
        <authorList>
            <person name="Waweru B."/>
        </authorList>
    </citation>
    <scope>NUCLEOTIDE SEQUENCE [LARGE SCALE GENOMIC DNA]</scope>
</reference>